<feature type="domain" description="N-acetyltransferase" evidence="1">
    <location>
        <begin position="9"/>
        <end position="192"/>
    </location>
</feature>
<accession>A0A939JWR8</accession>
<evidence type="ECO:0000313" key="3">
    <source>
        <dbReference type="Proteomes" id="UP000664122"/>
    </source>
</evidence>
<gene>
    <name evidence="2" type="ORF">J1C48_08435</name>
</gene>
<evidence type="ECO:0000259" key="1">
    <source>
        <dbReference type="PROSITE" id="PS51186"/>
    </source>
</evidence>
<dbReference type="GO" id="GO:0016747">
    <property type="term" value="F:acyltransferase activity, transferring groups other than amino-acyl groups"/>
    <property type="evidence" value="ECO:0007669"/>
    <property type="project" value="InterPro"/>
</dbReference>
<reference evidence="2" key="1">
    <citation type="submission" date="2021-03" db="EMBL/GenBank/DDBJ databases">
        <title>Whole genome sequence of Jiella sp. CQZ9-1.</title>
        <authorList>
            <person name="Tuo L."/>
        </authorList>
    </citation>
    <scope>NUCLEOTIDE SEQUENCE</scope>
    <source>
        <strain evidence="2">CQZ9-1</strain>
    </source>
</reference>
<proteinExistence type="predicted"/>
<dbReference type="AlphaFoldDB" id="A0A939JWR8"/>
<dbReference type="EMBL" id="JAFMPP010000006">
    <property type="protein sequence ID" value="MBO0662601.1"/>
    <property type="molecule type" value="Genomic_DNA"/>
</dbReference>
<dbReference type="InterPro" id="IPR016181">
    <property type="entry name" value="Acyl_CoA_acyltransferase"/>
</dbReference>
<dbReference type="SUPFAM" id="SSF55729">
    <property type="entry name" value="Acyl-CoA N-acyltransferases (Nat)"/>
    <property type="match status" value="1"/>
</dbReference>
<comment type="caution">
    <text evidence="2">The sequence shown here is derived from an EMBL/GenBank/DDBJ whole genome shotgun (WGS) entry which is preliminary data.</text>
</comment>
<organism evidence="2 3">
    <name type="scientific">Jiella flava</name>
    <dbReference type="NCBI Taxonomy" id="2816857"/>
    <lineage>
        <taxon>Bacteria</taxon>
        <taxon>Pseudomonadati</taxon>
        <taxon>Pseudomonadota</taxon>
        <taxon>Alphaproteobacteria</taxon>
        <taxon>Hyphomicrobiales</taxon>
        <taxon>Aurantimonadaceae</taxon>
        <taxon>Jiella</taxon>
    </lineage>
</organism>
<dbReference type="Pfam" id="PF00583">
    <property type="entry name" value="Acetyltransf_1"/>
    <property type="match status" value="1"/>
</dbReference>
<evidence type="ECO:0000313" key="2">
    <source>
        <dbReference type="EMBL" id="MBO0662601.1"/>
    </source>
</evidence>
<name>A0A939JWR8_9HYPH</name>
<dbReference type="Proteomes" id="UP000664122">
    <property type="component" value="Unassembled WGS sequence"/>
</dbReference>
<dbReference type="Gene3D" id="3.40.630.30">
    <property type="match status" value="1"/>
</dbReference>
<keyword evidence="3" id="KW-1185">Reference proteome</keyword>
<dbReference type="InterPro" id="IPR000182">
    <property type="entry name" value="GNAT_dom"/>
</dbReference>
<protein>
    <submittedName>
        <fullName evidence="2">GNAT family N-acetyltransferase</fullName>
    </submittedName>
</protein>
<sequence length="195" mass="21587">MSFAVLSGGEIEPILADLARLRTIVFRAFPYLYDGDEAYERNYLRTYGESPGAMVVIASSGKGEIVGAATAAPLGDHQPQLAAAFARQGIDPTEVFYLAESVLLPAYRGLGAGHRFFDAREAAGREQGFGIAAFCGVVRPADHPRRPADYAPLDGFWAKRGYRRVDGLVSHMRWRDIGESEESEKPMQFWMRRLD</sequence>
<dbReference type="PROSITE" id="PS51186">
    <property type="entry name" value="GNAT"/>
    <property type="match status" value="1"/>
</dbReference>